<evidence type="ECO:0000313" key="2">
    <source>
        <dbReference type="EMBL" id="KJV84704.1"/>
    </source>
</evidence>
<gene>
    <name evidence="2" type="ORF">APHWI1_1360</name>
</gene>
<keyword evidence="1" id="KW-0812">Transmembrane</keyword>
<name>A0A0F3PZU8_ANAPH</name>
<keyword evidence="1" id="KW-0472">Membrane</keyword>
<dbReference type="PANTHER" id="PTHR34703:SF1">
    <property type="entry name" value="ANTIPORTER SUBUNIT MNHG2-RELATED"/>
    <property type="match status" value="1"/>
</dbReference>
<dbReference type="InterPro" id="IPR005133">
    <property type="entry name" value="PhaG_MnhG_YufB"/>
</dbReference>
<dbReference type="PANTHER" id="PTHR34703">
    <property type="entry name" value="ANTIPORTER SUBUNIT MNHG2-RELATED"/>
    <property type="match status" value="1"/>
</dbReference>
<evidence type="ECO:0000256" key="1">
    <source>
        <dbReference type="SAM" id="Phobius"/>
    </source>
</evidence>
<dbReference type="PATRIC" id="fig|1359155.3.peg.1379"/>
<organism evidence="2 3">
    <name type="scientific">Anaplasma phagocytophilum str. ApWI1</name>
    <dbReference type="NCBI Taxonomy" id="1359155"/>
    <lineage>
        <taxon>Bacteria</taxon>
        <taxon>Pseudomonadati</taxon>
        <taxon>Pseudomonadota</taxon>
        <taxon>Alphaproteobacteria</taxon>
        <taxon>Rickettsiales</taxon>
        <taxon>Anaplasmataceae</taxon>
        <taxon>Anaplasma</taxon>
        <taxon>phagocytophilum group</taxon>
    </lineage>
</organism>
<dbReference type="NCBIfam" id="NF009311">
    <property type="entry name" value="PRK12670.1"/>
    <property type="match status" value="1"/>
</dbReference>
<feature type="transmembrane region" description="Helical" evidence="1">
    <location>
        <begin position="40"/>
        <end position="60"/>
    </location>
</feature>
<dbReference type="GO" id="GO:0015385">
    <property type="term" value="F:sodium:proton antiporter activity"/>
    <property type="evidence" value="ECO:0007669"/>
    <property type="project" value="TreeGrafter"/>
</dbReference>
<accession>A0A0F3PZU8</accession>
<keyword evidence="1" id="KW-1133">Transmembrane helix</keyword>
<dbReference type="EMBL" id="LAOF01000001">
    <property type="protein sequence ID" value="KJV84704.1"/>
    <property type="molecule type" value="Genomic_DNA"/>
</dbReference>
<dbReference type="AlphaFoldDB" id="A0A0F3PZU8"/>
<dbReference type="Proteomes" id="UP000033622">
    <property type="component" value="Unassembled WGS sequence"/>
</dbReference>
<reference evidence="2 3" key="1">
    <citation type="submission" date="2015-01" db="EMBL/GenBank/DDBJ databases">
        <title>Genome Sequencing of Rickettsiales.</title>
        <authorList>
            <person name="Daugherty S.C."/>
            <person name="Su Q."/>
            <person name="Abolude K."/>
            <person name="Beier-Sexton M."/>
            <person name="Carlyon J.A."/>
            <person name="Carter R."/>
            <person name="Day N.P."/>
            <person name="Dumler S.J."/>
            <person name="Dyachenko V."/>
            <person name="Godinez A."/>
            <person name="Kurtti T.J."/>
            <person name="Lichay M."/>
            <person name="Mullins K.E."/>
            <person name="Ott S."/>
            <person name="Pappas-Brown V."/>
            <person name="Paris D.H."/>
            <person name="Patel P."/>
            <person name="Richards A.L."/>
            <person name="Sadzewicz L."/>
            <person name="Sears K."/>
            <person name="Seidman D."/>
            <person name="Sengamalay N."/>
            <person name="Stenos J."/>
            <person name="Tallon L.J."/>
            <person name="Vincent G."/>
            <person name="Fraser C.M."/>
            <person name="Munderloh U."/>
            <person name="Dunning-Hotopp J.C."/>
        </authorList>
    </citation>
    <scope>NUCLEOTIDE SEQUENCE [LARGE SCALE GENOMIC DNA]</scope>
    <source>
        <strain evidence="2 3">ApWI1</strain>
    </source>
</reference>
<sequence>MLLPMIGMGVMGLGIVFVVVAVVGVIRLPDFYSRVHAASILDSLGMILICLGLAMQYGFSVFTLKTLVLICLLLITNTTICGILTGAACNSKENDGSDSLDVF</sequence>
<comment type="caution">
    <text evidence="2">The sequence shown here is derived from an EMBL/GenBank/DDBJ whole genome shotgun (WGS) entry which is preliminary data.</text>
</comment>
<dbReference type="Pfam" id="PF03334">
    <property type="entry name" value="PhaG_MnhG_YufB"/>
    <property type="match status" value="1"/>
</dbReference>
<proteinExistence type="predicted"/>
<protein>
    <submittedName>
        <fullName evidence="2">Na+/H+ antiporter subunit</fullName>
    </submittedName>
</protein>
<feature type="transmembrane region" description="Helical" evidence="1">
    <location>
        <begin position="66"/>
        <end position="89"/>
    </location>
</feature>
<evidence type="ECO:0000313" key="3">
    <source>
        <dbReference type="Proteomes" id="UP000033622"/>
    </source>
</evidence>
<feature type="transmembrane region" description="Helical" evidence="1">
    <location>
        <begin position="6"/>
        <end position="28"/>
    </location>
</feature>